<evidence type="ECO:0000313" key="15">
    <source>
        <dbReference type="EMBL" id="KAF2068692.1"/>
    </source>
</evidence>
<keyword evidence="12" id="KW-0175">Coiled coil</keyword>
<keyword evidence="4" id="KW-0699">rRNA-binding</keyword>
<dbReference type="GO" id="GO:0005524">
    <property type="term" value="F:ATP binding"/>
    <property type="evidence" value="ECO:0007669"/>
    <property type="project" value="UniProtKB-KW"/>
</dbReference>
<dbReference type="PANTHER" id="PTHR43858">
    <property type="entry name" value="ENERGY-DEPENDENT TRANSLATIONAL THROTTLE PROTEIN ETTA"/>
    <property type="match status" value="1"/>
</dbReference>
<keyword evidence="6" id="KW-0547">Nucleotide-binding</keyword>
<evidence type="ECO:0000256" key="10">
    <source>
        <dbReference type="ARBA" id="ARBA00022884"/>
    </source>
</evidence>
<feature type="domain" description="ABC transporter" evidence="14">
    <location>
        <begin position="95"/>
        <end position="349"/>
    </location>
</feature>
<dbReference type="InterPro" id="IPR032781">
    <property type="entry name" value="ABC_tran_Xtn"/>
</dbReference>
<keyword evidence="8" id="KW-0067">ATP-binding</keyword>
<keyword evidence="10" id="KW-0694">RNA-binding</keyword>
<dbReference type="InterPro" id="IPR022374">
    <property type="entry name" value="EttA"/>
</dbReference>
<dbReference type="GO" id="GO:0045900">
    <property type="term" value="P:negative regulation of translational elongation"/>
    <property type="evidence" value="ECO:0007669"/>
    <property type="project" value="InterPro"/>
</dbReference>
<dbReference type="InterPro" id="IPR027417">
    <property type="entry name" value="P-loop_NTPase"/>
</dbReference>
<dbReference type="EMBL" id="AJWJ01000874">
    <property type="protein sequence ID" value="KAF2068692.1"/>
    <property type="molecule type" value="Genomic_DNA"/>
</dbReference>
<dbReference type="AlphaFoldDB" id="A0A8J4PKK0"/>
<dbReference type="PANTHER" id="PTHR43858:SF1">
    <property type="entry name" value="ABC TRANSPORTER-RELATED PROTEIN"/>
    <property type="match status" value="1"/>
</dbReference>
<sequence>MLFVSKIGKSGNCKQLLRSYVHNVVPSITRQQQQYTTIINKNIGQINNNNNISSSTLLSSTKLTNINDSKFYSSNNNNNKNKKGGPQAPAEKTVISLVDVQKKLDEGRMLLKETSLSFFYGSKIGLLGSNGSGKSSLMRIIAQEDTEHDGEVLYAKDISVGYLHQEPELDEEKDVEGNIFDGIADKKEILDEYEELEQEIEELTGSELKKAQKRLKELKDQIDREKLWDLKRKIAIAIDALNCPPGHQSVVNLSGGERRRVALARLLISAPDILLLDEPTNHLDAESVLWLERFLKDYKGTVIAVTHDRYFLDNVANWILEIDRGTLIPFKGNYSAWLRNKEQRLSLESRKEEGRKKAINRELEYLSGGVKAQTKKNKARIEKYNELVAAAPERYREPGRICIPPCPRLGKDVFDCTNLSIEFDGRKLFENLNIRIEPGSIVGIIGPNGVGKSTLFRIMTGDLKPITGNVRIGETVKLGFVAQSRASLDPDRTIYEEISDGTDVVNMGAYQIHVREYISQFSFKGAEQDKLIGTLSGGERNRVHIAKMIKRGCNVLLLDEPTNDLDVDVLRNLEDALETFPGVAIIISHDRYFLDRLCTHIISFEGEGKVIVHEGNFASYEEERGKKNKRADPTKIKYKKLQTV</sequence>
<dbReference type="FunFam" id="3.40.50.300:FF:000011">
    <property type="entry name" value="Putative ABC transporter ATP-binding component"/>
    <property type="match status" value="1"/>
</dbReference>
<evidence type="ECO:0000313" key="16">
    <source>
        <dbReference type="Proteomes" id="UP000695562"/>
    </source>
</evidence>
<feature type="region of interest" description="Disordered" evidence="13">
    <location>
        <begin position="71"/>
        <end position="90"/>
    </location>
</feature>
<dbReference type="InterPro" id="IPR003593">
    <property type="entry name" value="AAA+_ATPase"/>
</dbReference>
<reference evidence="15" key="1">
    <citation type="submission" date="2020-01" db="EMBL/GenBank/DDBJ databases">
        <title>Development of genomics and gene disruption for Polysphondylium violaceum indicates a role for the polyketide synthase stlB in stalk morphogenesis.</title>
        <authorList>
            <person name="Narita B."/>
            <person name="Kawabe Y."/>
            <person name="Kin K."/>
            <person name="Saito T."/>
            <person name="Gibbs R."/>
            <person name="Kuspa A."/>
            <person name="Muzny D."/>
            <person name="Queller D."/>
            <person name="Richards S."/>
            <person name="Strassman J."/>
            <person name="Sucgang R."/>
            <person name="Worley K."/>
            <person name="Schaap P."/>
        </authorList>
    </citation>
    <scope>NUCLEOTIDE SEQUENCE</scope>
    <source>
        <strain evidence="15">QSvi11</strain>
    </source>
</reference>
<comment type="caution">
    <text evidence="15">The sequence shown here is derived from an EMBL/GenBank/DDBJ whole genome shotgun (WGS) entry which is preliminary data.</text>
</comment>
<keyword evidence="3" id="KW-0820">tRNA-binding</keyword>
<keyword evidence="11" id="KW-0648">Protein biosynthesis</keyword>
<feature type="coiled-coil region" evidence="12">
    <location>
        <begin position="183"/>
        <end position="228"/>
    </location>
</feature>
<evidence type="ECO:0000256" key="8">
    <source>
        <dbReference type="ARBA" id="ARBA00022840"/>
    </source>
</evidence>
<dbReference type="Proteomes" id="UP000695562">
    <property type="component" value="Unassembled WGS sequence"/>
</dbReference>
<evidence type="ECO:0000256" key="12">
    <source>
        <dbReference type="SAM" id="Coils"/>
    </source>
</evidence>
<dbReference type="Pfam" id="PF00005">
    <property type="entry name" value="ABC_tran"/>
    <property type="match status" value="2"/>
</dbReference>
<dbReference type="GO" id="GO:0019843">
    <property type="term" value="F:rRNA binding"/>
    <property type="evidence" value="ECO:0007669"/>
    <property type="project" value="UniProtKB-KW"/>
</dbReference>
<dbReference type="PROSITE" id="PS00211">
    <property type="entry name" value="ABC_TRANSPORTER_1"/>
    <property type="match status" value="1"/>
</dbReference>
<evidence type="ECO:0000256" key="1">
    <source>
        <dbReference type="ARBA" id="ARBA00005868"/>
    </source>
</evidence>
<keyword evidence="16" id="KW-1185">Reference proteome</keyword>
<evidence type="ECO:0000256" key="3">
    <source>
        <dbReference type="ARBA" id="ARBA00022555"/>
    </source>
</evidence>
<dbReference type="NCBIfam" id="NF008775">
    <property type="entry name" value="PRK11819.1"/>
    <property type="match status" value="1"/>
</dbReference>
<dbReference type="CDD" id="cd03221">
    <property type="entry name" value="ABCF_EF-3"/>
    <property type="match status" value="2"/>
</dbReference>
<dbReference type="InterPro" id="IPR017871">
    <property type="entry name" value="ABC_transporter-like_CS"/>
</dbReference>
<feature type="domain" description="ABC transporter" evidence="14">
    <location>
        <begin position="414"/>
        <end position="639"/>
    </location>
</feature>
<proteinExistence type="inferred from homology"/>
<evidence type="ECO:0000256" key="4">
    <source>
        <dbReference type="ARBA" id="ARBA00022730"/>
    </source>
</evidence>
<keyword evidence="5" id="KW-0677">Repeat</keyword>
<dbReference type="SUPFAM" id="SSF52540">
    <property type="entry name" value="P-loop containing nucleoside triphosphate hydrolases"/>
    <property type="match status" value="2"/>
</dbReference>
<accession>A0A8J4PKK0</accession>
<evidence type="ECO:0000256" key="9">
    <source>
        <dbReference type="ARBA" id="ARBA00022845"/>
    </source>
</evidence>
<protein>
    <recommendedName>
        <fullName evidence="14">ABC transporter domain-containing protein</fullName>
    </recommendedName>
</protein>
<keyword evidence="9" id="KW-0810">Translation regulation</keyword>
<dbReference type="InterPro" id="IPR003439">
    <property type="entry name" value="ABC_transporter-like_ATP-bd"/>
</dbReference>
<dbReference type="PROSITE" id="PS50893">
    <property type="entry name" value="ABC_TRANSPORTER_2"/>
    <property type="match status" value="2"/>
</dbReference>
<evidence type="ECO:0000256" key="6">
    <source>
        <dbReference type="ARBA" id="ARBA00022741"/>
    </source>
</evidence>
<gene>
    <name evidence="15" type="ORF">CYY_009985</name>
</gene>
<evidence type="ECO:0000256" key="7">
    <source>
        <dbReference type="ARBA" id="ARBA00022801"/>
    </source>
</evidence>
<evidence type="ECO:0000256" key="2">
    <source>
        <dbReference type="ARBA" id="ARBA00022490"/>
    </source>
</evidence>
<evidence type="ECO:0000259" key="14">
    <source>
        <dbReference type="PROSITE" id="PS50893"/>
    </source>
</evidence>
<dbReference type="Pfam" id="PF12848">
    <property type="entry name" value="ABC_tran_Xtn"/>
    <property type="match status" value="1"/>
</dbReference>
<evidence type="ECO:0000256" key="13">
    <source>
        <dbReference type="SAM" id="MobiDB-lite"/>
    </source>
</evidence>
<keyword evidence="7" id="KW-0378">Hydrolase</keyword>
<organism evidence="15 16">
    <name type="scientific">Polysphondylium violaceum</name>
    <dbReference type="NCBI Taxonomy" id="133409"/>
    <lineage>
        <taxon>Eukaryota</taxon>
        <taxon>Amoebozoa</taxon>
        <taxon>Evosea</taxon>
        <taxon>Eumycetozoa</taxon>
        <taxon>Dictyostelia</taxon>
        <taxon>Dictyosteliales</taxon>
        <taxon>Dictyosteliaceae</taxon>
        <taxon>Polysphondylium</taxon>
    </lineage>
</organism>
<name>A0A8J4PKK0_9MYCE</name>
<dbReference type="GO" id="GO:0000049">
    <property type="term" value="F:tRNA binding"/>
    <property type="evidence" value="ECO:0007669"/>
    <property type="project" value="UniProtKB-KW"/>
</dbReference>
<dbReference type="GO" id="GO:0006412">
    <property type="term" value="P:translation"/>
    <property type="evidence" value="ECO:0007669"/>
    <property type="project" value="UniProtKB-KW"/>
</dbReference>
<evidence type="ECO:0000256" key="11">
    <source>
        <dbReference type="ARBA" id="ARBA00022917"/>
    </source>
</evidence>
<dbReference type="Gene3D" id="3.40.50.300">
    <property type="entry name" value="P-loop containing nucleotide triphosphate hydrolases"/>
    <property type="match status" value="2"/>
</dbReference>
<keyword evidence="2" id="KW-0963">Cytoplasm</keyword>
<dbReference type="GO" id="GO:0016887">
    <property type="term" value="F:ATP hydrolysis activity"/>
    <property type="evidence" value="ECO:0007669"/>
    <property type="project" value="InterPro"/>
</dbReference>
<evidence type="ECO:0000256" key="5">
    <source>
        <dbReference type="ARBA" id="ARBA00022737"/>
    </source>
</evidence>
<dbReference type="FunFam" id="3.40.50.300:FF:000183">
    <property type="entry name" value="ABC transporter ATP-binding protein yjjK"/>
    <property type="match status" value="1"/>
</dbReference>
<dbReference type="SMART" id="SM00382">
    <property type="entry name" value="AAA"/>
    <property type="match status" value="2"/>
</dbReference>
<comment type="similarity">
    <text evidence="1">Belongs to the ABC transporter superfamily. ABCF family. Translational throttle EttA subfamily.</text>
</comment>
<dbReference type="OrthoDB" id="15006at2759"/>